<accession>A0AC61RK60</accession>
<keyword evidence="2" id="KW-1185">Reference proteome</keyword>
<evidence type="ECO:0000313" key="1">
    <source>
        <dbReference type="EMBL" id="TGY80600.1"/>
    </source>
</evidence>
<dbReference type="EMBL" id="SRYB01000002">
    <property type="protein sequence ID" value="TGY80600.1"/>
    <property type="molecule type" value="Genomic_DNA"/>
</dbReference>
<sequence length="135" mass="15424">MIDEKINQTLSELENSLRNIDSARQQVENTVNSYSGLKVATSDYVRSLSSINDNLQELVTAIDKDYRSKAESFDKDRKNISESCQATISAINKSVEDITNKVSSNIDKIHRKFTYLLICNFILFVTMIILYFLSK</sequence>
<protein>
    <submittedName>
        <fullName evidence="1">Uncharacterized protein</fullName>
    </submittedName>
</protein>
<comment type="caution">
    <text evidence="1">The sequence shown here is derived from an EMBL/GenBank/DDBJ whole genome shotgun (WGS) entry which is preliminary data.</text>
</comment>
<reference evidence="1" key="1">
    <citation type="submission" date="2019-04" db="EMBL/GenBank/DDBJ databases">
        <title>Microbes associate with the intestines of laboratory mice.</title>
        <authorList>
            <person name="Navarre W."/>
            <person name="Wong E."/>
            <person name="Huang K."/>
            <person name="Tropini C."/>
            <person name="Ng K."/>
            <person name="Yu B."/>
        </authorList>
    </citation>
    <scope>NUCLEOTIDE SEQUENCE</scope>
    <source>
        <strain evidence="1">NM04_E33</strain>
    </source>
</reference>
<name>A0AC61RK60_9BACT</name>
<dbReference type="Proteomes" id="UP000306319">
    <property type="component" value="Unassembled WGS sequence"/>
</dbReference>
<gene>
    <name evidence="1" type="ORF">E5331_02450</name>
</gene>
<proteinExistence type="predicted"/>
<evidence type="ECO:0000313" key="2">
    <source>
        <dbReference type="Proteomes" id="UP000306319"/>
    </source>
</evidence>
<organism evidence="1 2">
    <name type="scientific">Lepagella muris</name>
    <dbReference type="NCBI Taxonomy" id="3032870"/>
    <lineage>
        <taxon>Bacteria</taxon>
        <taxon>Pseudomonadati</taxon>
        <taxon>Bacteroidota</taxon>
        <taxon>Bacteroidia</taxon>
        <taxon>Bacteroidales</taxon>
        <taxon>Muribaculaceae</taxon>
        <taxon>Lepagella</taxon>
    </lineage>
</organism>